<organism evidence="4">
    <name type="scientific">Schistocephalus solidus</name>
    <name type="common">Tapeworm</name>
    <dbReference type="NCBI Taxonomy" id="70667"/>
    <lineage>
        <taxon>Eukaryota</taxon>
        <taxon>Metazoa</taxon>
        <taxon>Spiralia</taxon>
        <taxon>Lophotrochozoa</taxon>
        <taxon>Platyhelminthes</taxon>
        <taxon>Cestoda</taxon>
        <taxon>Eucestoda</taxon>
        <taxon>Diphyllobothriidea</taxon>
        <taxon>Diphyllobothriidae</taxon>
        <taxon>Schistocephalus</taxon>
    </lineage>
</organism>
<evidence type="ECO:0000313" key="3">
    <source>
        <dbReference type="Proteomes" id="UP000275846"/>
    </source>
</evidence>
<feature type="region of interest" description="Disordered" evidence="1">
    <location>
        <begin position="1"/>
        <end position="22"/>
    </location>
</feature>
<accession>A0A183SGQ6</accession>
<reference evidence="4" key="1">
    <citation type="submission" date="2016-06" db="UniProtKB">
        <authorList>
            <consortium name="WormBaseParasite"/>
        </authorList>
    </citation>
    <scope>IDENTIFICATION</scope>
</reference>
<dbReference type="WBParaSite" id="SSLN_0000350701-mRNA-1">
    <property type="protein sequence ID" value="SSLN_0000350701-mRNA-1"/>
    <property type="gene ID" value="SSLN_0000350701"/>
</dbReference>
<evidence type="ECO:0000256" key="1">
    <source>
        <dbReference type="SAM" id="MobiDB-lite"/>
    </source>
</evidence>
<reference evidence="2 3" key="2">
    <citation type="submission" date="2018-11" db="EMBL/GenBank/DDBJ databases">
        <authorList>
            <consortium name="Pathogen Informatics"/>
        </authorList>
    </citation>
    <scope>NUCLEOTIDE SEQUENCE [LARGE SCALE GENOMIC DNA]</scope>
    <source>
        <strain evidence="2 3">NST_G2</strain>
    </source>
</reference>
<gene>
    <name evidence="2" type="ORF">SSLN_LOCUS3404</name>
</gene>
<sequence length="100" mass="11107">MAHILPYLPLPSPSDIKPPASPCSTLSRNTIINDEIGQRISKASQAFDRLQASMWQRHGIHLNTKLKIYKAVVFTTLTGDLDRLLEASQETESLPSQLPP</sequence>
<dbReference type="Proteomes" id="UP000275846">
    <property type="component" value="Unassembled WGS sequence"/>
</dbReference>
<evidence type="ECO:0000313" key="4">
    <source>
        <dbReference type="WBParaSite" id="SSLN_0000350701-mRNA-1"/>
    </source>
</evidence>
<protein>
    <submittedName>
        <fullName evidence="2 4">Uncharacterized protein</fullName>
    </submittedName>
</protein>
<dbReference type="EMBL" id="UYSU01032532">
    <property type="protein sequence ID" value="VDL89789.1"/>
    <property type="molecule type" value="Genomic_DNA"/>
</dbReference>
<dbReference type="OrthoDB" id="6309393at2759"/>
<evidence type="ECO:0000313" key="2">
    <source>
        <dbReference type="EMBL" id="VDL89789.1"/>
    </source>
</evidence>
<proteinExistence type="predicted"/>
<dbReference type="AlphaFoldDB" id="A0A183SGQ6"/>
<name>A0A183SGQ6_SCHSO</name>
<keyword evidence="3" id="KW-1185">Reference proteome</keyword>